<evidence type="ECO:0000259" key="3">
    <source>
        <dbReference type="PROSITE" id="PS50110"/>
    </source>
</evidence>
<dbReference type="InterPro" id="IPR036457">
    <property type="entry name" value="PPM-type-like_dom_sf"/>
</dbReference>
<evidence type="ECO:0000256" key="1">
    <source>
        <dbReference type="ARBA" id="ARBA00022801"/>
    </source>
</evidence>
<organism evidence="4 5">
    <name type="scientific">Eiseniibacteriota bacterium</name>
    <dbReference type="NCBI Taxonomy" id="2212470"/>
    <lineage>
        <taxon>Bacteria</taxon>
        <taxon>Candidatus Eiseniibacteriota</taxon>
    </lineage>
</organism>
<dbReference type="PANTHER" id="PTHR43156:SF2">
    <property type="entry name" value="STAGE II SPORULATION PROTEIN E"/>
    <property type="match status" value="1"/>
</dbReference>
<dbReference type="EMBL" id="JACRIW010000114">
    <property type="protein sequence ID" value="MBI5170993.1"/>
    <property type="molecule type" value="Genomic_DNA"/>
</dbReference>
<feature type="modified residue" description="4-aspartylphosphate" evidence="2">
    <location>
        <position position="51"/>
    </location>
</feature>
<dbReference type="Gene3D" id="3.60.40.10">
    <property type="entry name" value="PPM-type phosphatase domain"/>
    <property type="match status" value="1"/>
</dbReference>
<dbReference type="Pfam" id="PF07228">
    <property type="entry name" value="SpoIIE"/>
    <property type="match status" value="1"/>
</dbReference>
<dbReference type="Proteomes" id="UP000696931">
    <property type="component" value="Unassembled WGS sequence"/>
</dbReference>
<sequence length="396" mass="43952">MRILIVDDEPVNRLVLARKLRGWGHEVVQAADGAQAWDILQREPFRMVITDWMMPGMDGVELTRRIRHSPAGGYTYVLLLTASSGTAALVEGMEAGADDFMVKPFQVEELRARLRAGERVLQLESDLAEHNRRLLEANAAARRDLESAAVMPKALLPAPELEVSTLRPAWRFLPASFVAGDVFNVHPVDEHTSTFYLLDVAGHGVPSAMLSFTLSKLLAPSLAPDGLVKRAADNARGWELTPPAEVLRELNARFQDDSDALKYFTMIYGIADASRNVVRIAQAGHPTPLLQQGDDIRRTGDSGFPVGMLPELEYEEQEFPFAPGDRLFVYSDGVTECANPAREQFKLERLEACVREGRDKPLEGAVEGIESALRHWRQASDFEDDVTLLALERRAA</sequence>
<dbReference type="PANTHER" id="PTHR43156">
    <property type="entry name" value="STAGE II SPORULATION PROTEIN E-RELATED"/>
    <property type="match status" value="1"/>
</dbReference>
<accession>A0A933SIM7</accession>
<dbReference type="SMART" id="SM00448">
    <property type="entry name" value="REC"/>
    <property type="match status" value="1"/>
</dbReference>
<proteinExistence type="predicted"/>
<dbReference type="AlphaFoldDB" id="A0A933SIM7"/>
<evidence type="ECO:0000256" key="2">
    <source>
        <dbReference type="PROSITE-ProRule" id="PRU00169"/>
    </source>
</evidence>
<dbReference type="InterPro" id="IPR001932">
    <property type="entry name" value="PPM-type_phosphatase-like_dom"/>
</dbReference>
<dbReference type="SUPFAM" id="SSF81606">
    <property type="entry name" value="PP2C-like"/>
    <property type="match status" value="1"/>
</dbReference>
<keyword evidence="1" id="KW-0378">Hydrolase</keyword>
<dbReference type="InterPro" id="IPR001789">
    <property type="entry name" value="Sig_transdc_resp-reg_receiver"/>
</dbReference>
<evidence type="ECO:0000313" key="5">
    <source>
        <dbReference type="Proteomes" id="UP000696931"/>
    </source>
</evidence>
<dbReference type="GO" id="GO:0000160">
    <property type="term" value="P:phosphorelay signal transduction system"/>
    <property type="evidence" value="ECO:0007669"/>
    <property type="project" value="InterPro"/>
</dbReference>
<keyword evidence="2" id="KW-0597">Phosphoprotein</keyword>
<dbReference type="Pfam" id="PF00072">
    <property type="entry name" value="Response_reg"/>
    <property type="match status" value="1"/>
</dbReference>
<dbReference type="GO" id="GO:0016791">
    <property type="term" value="F:phosphatase activity"/>
    <property type="evidence" value="ECO:0007669"/>
    <property type="project" value="TreeGrafter"/>
</dbReference>
<gene>
    <name evidence="4" type="ORF">HZA61_16020</name>
</gene>
<dbReference type="InterPro" id="IPR011006">
    <property type="entry name" value="CheY-like_superfamily"/>
</dbReference>
<dbReference type="SUPFAM" id="SSF52172">
    <property type="entry name" value="CheY-like"/>
    <property type="match status" value="1"/>
</dbReference>
<dbReference type="PROSITE" id="PS50110">
    <property type="entry name" value="RESPONSE_REGULATORY"/>
    <property type="match status" value="1"/>
</dbReference>
<dbReference type="InterPro" id="IPR052016">
    <property type="entry name" value="Bact_Sigma-Reg"/>
</dbReference>
<feature type="domain" description="Response regulatory" evidence="3">
    <location>
        <begin position="2"/>
        <end position="118"/>
    </location>
</feature>
<reference evidence="4" key="1">
    <citation type="submission" date="2020-07" db="EMBL/GenBank/DDBJ databases">
        <title>Huge and variable diversity of episymbiotic CPR bacteria and DPANN archaea in groundwater ecosystems.</title>
        <authorList>
            <person name="He C.Y."/>
            <person name="Keren R."/>
            <person name="Whittaker M."/>
            <person name="Farag I.F."/>
            <person name="Doudna J."/>
            <person name="Cate J.H.D."/>
            <person name="Banfield J.F."/>
        </authorList>
    </citation>
    <scope>NUCLEOTIDE SEQUENCE</scope>
    <source>
        <strain evidence="4">NC_groundwater_1813_Pr3_B-0.1um_71_17</strain>
    </source>
</reference>
<evidence type="ECO:0000313" key="4">
    <source>
        <dbReference type="EMBL" id="MBI5170993.1"/>
    </source>
</evidence>
<name>A0A933SIM7_UNCEI</name>
<dbReference type="SMART" id="SM00331">
    <property type="entry name" value="PP2C_SIG"/>
    <property type="match status" value="1"/>
</dbReference>
<comment type="caution">
    <text evidence="4">The sequence shown here is derived from an EMBL/GenBank/DDBJ whole genome shotgun (WGS) entry which is preliminary data.</text>
</comment>
<protein>
    <submittedName>
        <fullName evidence="4">Fused response regulator/phosphatase</fullName>
    </submittedName>
</protein>
<dbReference type="Gene3D" id="3.40.50.2300">
    <property type="match status" value="1"/>
</dbReference>